<dbReference type="PANTHER" id="PTHR47075:SF9">
    <property type="entry name" value="TRANSCRIPTION FACTOR BHLH47"/>
    <property type="match status" value="1"/>
</dbReference>
<comment type="caution">
    <text evidence="2">The sequence shown here is derived from an EMBL/GenBank/DDBJ whole genome shotgun (WGS) entry which is preliminary data.</text>
</comment>
<feature type="compositionally biased region" description="Low complexity" evidence="1">
    <location>
        <begin position="9"/>
        <end position="19"/>
    </location>
</feature>
<accession>A0A8X7W7U8</accession>
<dbReference type="AlphaFoldDB" id="A0A8X7W7U8"/>
<dbReference type="PANTHER" id="PTHR47075">
    <property type="entry name" value="TRANSCRIPTION FACTOR BHLH47"/>
    <property type="match status" value="1"/>
</dbReference>
<dbReference type="Proteomes" id="UP000886595">
    <property type="component" value="Unassembled WGS sequence"/>
</dbReference>
<evidence type="ECO:0000313" key="3">
    <source>
        <dbReference type="Proteomes" id="UP000886595"/>
    </source>
</evidence>
<dbReference type="OrthoDB" id="1931098at2759"/>
<protein>
    <submittedName>
        <fullName evidence="2">Uncharacterized protein</fullName>
    </submittedName>
</protein>
<name>A0A8X7W7U8_BRACI</name>
<keyword evidence="3" id="KW-1185">Reference proteome</keyword>
<gene>
    <name evidence="2" type="ORF">Bca52824_016836</name>
</gene>
<proteinExistence type="predicted"/>
<dbReference type="EMBL" id="JAAMPC010000003">
    <property type="protein sequence ID" value="KAG2323623.1"/>
    <property type="molecule type" value="Genomic_DNA"/>
</dbReference>
<organism evidence="2 3">
    <name type="scientific">Brassica carinata</name>
    <name type="common">Ethiopian mustard</name>
    <name type="synonym">Abyssinian cabbage</name>
    <dbReference type="NCBI Taxonomy" id="52824"/>
    <lineage>
        <taxon>Eukaryota</taxon>
        <taxon>Viridiplantae</taxon>
        <taxon>Streptophyta</taxon>
        <taxon>Embryophyta</taxon>
        <taxon>Tracheophyta</taxon>
        <taxon>Spermatophyta</taxon>
        <taxon>Magnoliopsida</taxon>
        <taxon>eudicotyledons</taxon>
        <taxon>Gunneridae</taxon>
        <taxon>Pentapetalae</taxon>
        <taxon>rosids</taxon>
        <taxon>malvids</taxon>
        <taxon>Brassicales</taxon>
        <taxon>Brassicaceae</taxon>
        <taxon>Brassiceae</taxon>
        <taxon>Brassica</taxon>
    </lineage>
</organism>
<sequence length="66" mass="7526">MSKKKKTGSKTPSTSTHKTNASIDERPTKGKVPKRINKAVRERIKRELLNEFSIELADSLEQFARL</sequence>
<evidence type="ECO:0000256" key="1">
    <source>
        <dbReference type="SAM" id="MobiDB-lite"/>
    </source>
</evidence>
<reference evidence="2 3" key="1">
    <citation type="submission" date="2020-02" db="EMBL/GenBank/DDBJ databases">
        <authorList>
            <person name="Ma Q."/>
            <person name="Huang Y."/>
            <person name="Song X."/>
            <person name="Pei D."/>
        </authorList>
    </citation>
    <scope>NUCLEOTIDE SEQUENCE [LARGE SCALE GENOMIC DNA]</scope>
    <source>
        <strain evidence="2">Sxm20200214</strain>
        <tissue evidence="2">Leaf</tissue>
    </source>
</reference>
<evidence type="ECO:0000313" key="2">
    <source>
        <dbReference type="EMBL" id="KAG2323623.1"/>
    </source>
</evidence>
<feature type="region of interest" description="Disordered" evidence="1">
    <location>
        <begin position="1"/>
        <end position="36"/>
    </location>
</feature>